<name>A0ABQ5B2W8_9ASTR</name>
<accession>A0ABQ5B2W8</accession>
<dbReference type="EMBL" id="BQNB010012893">
    <property type="protein sequence ID" value="GJT09246.1"/>
    <property type="molecule type" value="Genomic_DNA"/>
</dbReference>
<proteinExistence type="predicted"/>
<reference evidence="1" key="2">
    <citation type="submission" date="2022-01" db="EMBL/GenBank/DDBJ databases">
        <authorList>
            <person name="Yamashiro T."/>
            <person name="Shiraishi A."/>
            <person name="Satake H."/>
            <person name="Nakayama K."/>
        </authorList>
    </citation>
    <scope>NUCLEOTIDE SEQUENCE</scope>
</reference>
<comment type="caution">
    <text evidence="1">The sequence shown here is derived from an EMBL/GenBank/DDBJ whole genome shotgun (WGS) entry which is preliminary data.</text>
</comment>
<protein>
    <submittedName>
        <fullName evidence="1">Uncharacterized protein</fullName>
    </submittedName>
</protein>
<gene>
    <name evidence="1" type="ORF">Tco_0856288</name>
</gene>
<sequence length="96" mass="10234">MLVSTSIIFLSANSIEYLVSTIDGTMSLKGQILAEVRLLSTRFHVLAIIASIALTSGPSKVLSGVGFGLLAKGVGFLYAKAEENPLGYDAYECRYT</sequence>
<keyword evidence="2" id="KW-1185">Reference proteome</keyword>
<dbReference type="Proteomes" id="UP001151760">
    <property type="component" value="Unassembled WGS sequence"/>
</dbReference>
<evidence type="ECO:0000313" key="2">
    <source>
        <dbReference type="Proteomes" id="UP001151760"/>
    </source>
</evidence>
<organism evidence="1 2">
    <name type="scientific">Tanacetum coccineum</name>
    <dbReference type="NCBI Taxonomy" id="301880"/>
    <lineage>
        <taxon>Eukaryota</taxon>
        <taxon>Viridiplantae</taxon>
        <taxon>Streptophyta</taxon>
        <taxon>Embryophyta</taxon>
        <taxon>Tracheophyta</taxon>
        <taxon>Spermatophyta</taxon>
        <taxon>Magnoliopsida</taxon>
        <taxon>eudicotyledons</taxon>
        <taxon>Gunneridae</taxon>
        <taxon>Pentapetalae</taxon>
        <taxon>asterids</taxon>
        <taxon>campanulids</taxon>
        <taxon>Asterales</taxon>
        <taxon>Asteraceae</taxon>
        <taxon>Asteroideae</taxon>
        <taxon>Anthemideae</taxon>
        <taxon>Anthemidinae</taxon>
        <taxon>Tanacetum</taxon>
    </lineage>
</organism>
<reference evidence="1" key="1">
    <citation type="journal article" date="2022" name="Int. J. Mol. Sci.">
        <title>Draft Genome of Tanacetum Coccineum: Genomic Comparison of Closely Related Tanacetum-Family Plants.</title>
        <authorList>
            <person name="Yamashiro T."/>
            <person name="Shiraishi A."/>
            <person name="Nakayama K."/>
            <person name="Satake H."/>
        </authorList>
    </citation>
    <scope>NUCLEOTIDE SEQUENCE</scope>
</reference>
<evidence type="ECO:0000313" key="1">
    <source>
        <dbReference type="EMBL" id="GJT09246.1"/>
    </source>
</evidence>